<feature type="chain" id="PRO_5045203243" description="BatC protein" evidence="3">
    <location>
        <begin position="34"/>
        <end position="257"/>
    </location>
</feature>
<dbReference type="InterPro" id="IPR011990">
    <property type="entry name" value="TPR-like_helical_dom_sf"/>
</dbReference>
<evidence type="ECO:0000256" key="1">
    <source>
        <dbReference type="PROSITE-ProRule" id="PRU00339"/>
    </source>
</evidence>
<feature type="region of interest" description="Disordered" evidence="2">
    <location>
        <begin position="151"/>
        <end position="257"/>
    </location>
</feature>
<name>A0ABP7USQ4_9FLAO</name>
<evidence type="ECO:0000256" key="2">
    <source>
        <dbReference type="SAM" id="MobiDB-lite"/>
    </source>
</evidence>
<feature type="compositionally biased region" description="Basic and acidic residues" evidence="2">
    <location>
        <begin position="153"/>
        <end position="207"/>
    </location>
</feature>
<gene>
    <name evidence="4" type="ORF">GCM10022388_17360</name>
</gene>
<evidence type="ECO:0000313" key="4">
    <source>
        <dbReference type="EMBL" id="GAA4051746.1"/>
    </source>
</evidence>
<accession>A0ABP7USQ4</accession>
<keyword evidence="5" id="KW-1185">Reference proteome</keyword>
<organism evidence="4 5">
    <name type="scientific">Flavobacterium chungnamense</name>
    <dbReference type="NCBI Taxonomy" id="706182"/>
    <lineage>
        <taxon>Bacteria</taxon>
        <taxon>Pseudomonadati</taxon>
        <taxon>Bacteroidota</taxon>
        <taxon>Flavobacteriia</taxon>
        <taxon>Flavobacteriales</taxon>
        <taxon>Flavobacteriaceae</taxon>
        <taxon>Flavobacterium</taxon>
    </lineage>
</organism>
<dbReference type="PANTHER" id="PTHR12558">
    <property type="entry name" value="CELL DIVISION CYCLE 16,23,27"/>
    <property type="match status" value="1"/>
</dbReference>
<protein>
    <recommendedName>
        <fullName evidence="6">BatC protein</fullName>
    </recommendedName>
</protein>
<keyword evidence="1" id="KW-0802">TPR repeat</keyword>
<dbReference type="PROSITE" id="PS50005">
    <property type="entry name" value="TPR"/>
    <property type="match status" value="1"/>
</dbReference>
<dbReference type="Pfam" id="PF00515">
    <property type="entry name" value="TPR_1"/>
    <property type="match status" value="1"/>
</dbReference>
<dbReference type="SMART" id="SM00028">
    <property type="entry name" value="TPR"/>
    <property type="match status" value="2"/>
</dbReference>
<dbReference type="EMBL" id="BAABCS010000016">
    <property type="protein sequence ID" value="GAA4051746.1"/>
    <property type="molecule type" value="Genomic_DNA"/>
</dbReference>
<feature type="repeat" description="TPR" evidence="1">
    <location>
        <begin position="107"/>
        <end position="140"/>
    </location>
</feature>
<sequence length="257" mass="29841">MKRKNRISQILGNNRMKKIITLLLILISFATKAQEKDKFLPKGNEEFAEKKYADAEANYRISQSKFKKKAVSSYNLGTSIYKQNQHSEAKYHFAKAIQDAKTKPEKHKAFHNLGNVLMKEKEYQGAVEAYKNALRNNPNDEETRYNYALAKKMLKDNPPPEKPKENKKDQEKEKKEEKREPEKDNDKNKDKNKDKKDGNNDKDKDKGNQPQQPKPSGASKQRIDNLLDAVNNEEKKVQEKVNAQKALVNPQKPEKDW</sequence>
<proteinExistence type="predicted"/>
<dbReference type="PROSITE" id="PS50293">
    <property type="entry name" value="TPR_REGION"/>
    <property type="match status" value="1"/>
</dbReference>
<feature type="signal peptide" evidence="3">
    <location>
        <begin position="1"/>
        <end position="33"/>
    </location>
</feature>
<dbReference type="Gene3D" id="1.25.40.10">
    <property type="entry name" value="Tetratricopeptide repeat domain"/>
    <property type="match status" value="1"/>
</dbReference>
<dbReference type="InterPro" id="IPR019734">
    <property type="entry name" value="TPR_rpt"/>
</dbReference>
<reference evidence="5" key="1">
    <citation type="journal article" date="2019" name="Int. J. Syst. Evol. Microbiol.">
        <title>The Global Catalogue of Microorganisms (GCM) 10K type strain sequencing project: providing services to taxonomists for standard genome sequencing and annotation.</title>
        <authorList>
            <consortium name="The Broad Institute Genomics Platform"/>
            <consortium name="The Broad Institute Genome Sequencing Center for Infectious Disease"/>
            <person name="Wu L."/>
            <person name="Ma J."/>
        </authorList>
    </citation>
    <scope>NUCLEOTIDE SEQUENCE [LARGE SCALE GENOMIC DNA]</scope>
    <source>
        <strain evidence="5">JCM 17068</strain>
    </source>
</reference>
<comment type="caution">
    <text evidence="4">The sequence shown here is derived from an EMBL/GenBank/DDBJ whole genome shotgun (WGS) entry which is preliminary data.</text>
</comment>
<evidence type="ECO:0000313" key="5">
    <source>
        <dbReference type="Proteomes" id="UP001500426"/>
    </source>
</evidence>
<dbReference type="Proteomes" id="UP001500426">
    <property type="component" value="Unassembled WGS sequence"/>
</dbReference>
<dbReference type="PANTHER" id="PTHR12558:SF13">
    <property type="entry name" value="CELL DIVISION CYCLE PROTEIN 27 HOMOLOG"/>
    <property type="match status" value="1"/>
</dbReference>
<evidence type="ECO:0008006" key="6">
    <source>
        <dbReference type="Google" id="ProtNLM"/>
    </source>
</evidence>
<dbReference type="SUPFAM" id="SSF48452">
    <property type="entry name" value="TPR-like"/>
    <property type="match status" value="1"/>
</dbReference>
<keyword evidence="3" id="KW-0732">Signal</keyword>
<evidence type="ECO:0000256" key="3">
    <source>
        <dbReference type="SAM" id="SignalP"/>
    </source>
</evidence>